<dbReference type="PROSITE" id="PS51273">
    <property type="entry name" value="GATASE_TYPE_1"/>
    <property type="match status" value="1"/>
</dbReference>
<dbReference type="SUPFAM" id="SSF52402">
    <property type="entry name" value="Adenine nucleotide alpha hydrolases-like"/>
    <property type="match status" value="1"/>
</dbReference>
<feature type="active site" description="Nucleophile" evidence="9">
    <location>
        <position position="135"/>
    </location>
</feature>
<keyword evidence="7 9" id="KW-0067">ATP-binding</keyword>
<keyword evidence="13" id="KW-1185">Reference proteome</keyword>
<comment type="catalytic activity">
    <reaction evidence="9">
        <text>XMP + L-glutamine + ATP + H2O = GMP + L-glutamate + AMP + diphosphate + 2 H(+)</text>
        <dbReference type="Rhea" id="RHEA:11680"/>
        <dbReference type="ChEBI" id="CHEBI:15377"/>
        <dbReference type="ChEBI" id="CHEBI:15378"/>
        <dbReference type="ChEBI" id="CHEBI:29985"/>
        <dbReference type="ChEBI" id="CHEBI:30616"/>
        <dbReference type="ChEBI" id="CHEBI:33019"/>
        <dbReference type="ChEBI" id="CHEBI:57464"/>
        <dbReference type="ChEBI" id="CHEBI:58115"/>
        <dbReference type="ChEBI" id="CHEBI:58359"/>
        <dbReference type="ChEBI" id="CHEBI:456215"/>
        <dbReference type="EC" id="6.3.5.2"/>
    </reaction>
</comment>
<dbReference type="PRINTS" id="PR00097">
    <property type="entry name" value="ANTSNTHASEII"/>
</dbReference>
<dbReference type="Gene3D" id="3.40.50.620">
    <property type="entry name" value="HUPs"/>
    <property type="match status" value="1"/>
</dbReference>
<dbReference type="InterPro" id="IPR029062">
    <property type="entry name" value="Class_I_gatase-like"/>
</dbReference>
<evidence type="ECO:0000256" key="2">
    <source>
        <dbReference type="ARBA" id="ARBA00005153"/>
    </source>
</evidence>
<evidence type="ECO:0000313" key="12">
    <source>
        <dbReference type="EMBL" id="GAA5509894.1"/>
    </source>
</evidence>
<dbReference type="InterPro" id="IPR014729">
    <property type="entry name" value="Rossmann-like_a/b/a_fold"/>
</dbReference>
<dbReference type="CDD" id="cd01997">
    <property type="entry name" value="GMP_synthase_C"/>
    <property type="match status" value="1"/>
</dbReference>
<comment type="function">
    <text evidence="1 9">Catalyzes the synthesis of GMP from XMP.</text>
</comment>
<organism evidence="12 13">
    <name type="scientific">Novipirellula caenicola</name>
    <dbReference type="NCBI Taxonomy" id="1536901"/>
    <lineage>
        <taxon>Bacteria</taxon>
        <taxon>Pseudomonadati</taxon>
        <taxon>Planctomycetota</taxon>
        <taxon>Planctomycetia</taxon>
        <taxon>Pirellulales</taxon>
        <taxon>Pirellulaceae</taxon>
        <taxon>Novipirellula</taxon>
    </lineage>
</organism>
<evidence type="ECO:0000313" key="13">
    <source>
        <dbReference type="Proteomes" id="UP001416858"/>
    </source>
</evidence>
<dbReference type="HAMAP" id="MF_00344">
    <property type="entry name" value="GMP_synthase"/>
    <property type="match status" value="1"/>
</dbReference>
<evidence type="ECO:0000256" key="10">
    <source>
        <dbReference type="PROSITE-ProRule" id="PRU00886"/>
    </source>
</evidence>
<dbReference type="Pfam" id="PF00958">
    <property type="entry name" value="GMP_synt_C"/>
    <property type="match status" value="1"/>
</dbReference>
<dbReference type="SUPFAM" id="SSF52317">
    <property type="entry name" value="Class I glutamine amidotransferase-like"/>
    <property type="match status" value="1"/>
</dbReference>
<keyword evidence="5 9" id="KW-0332">GMP biosynthesis</keyword>
<accession>A0ABP9VXN1</accession>
<dbReference type="PANTHER" id="PTHR11922:SF2">
    <property type="entry name" value="GMP SYNTHASE [GLUTAMINE-HYDROLYZING]"/>
    <property type="match status" value="1"/>
</dbReference>
<comment type="caution">
    <text evidence="12">The sequence shown here is derived from an EMBL/GenBank/DDBJ whole genome shotgun (WGS) entry which is preliminary data.</text>
</comment>
<feature type="binding site" evidence="10">
    <location>
        <begin position="276"/>
        <end position="282"/>
    </location>
    <ligand>
        <name>ATP</name>
        <dbReference type="ChEBI" id="CHEBI:30616"/>
    </ligand>
</feature>
<dbReference type="CDD" id="cd01742">
    <property type="entry name" value="GATase1_GMP_Synthase"/>
    <property type="match status" value="1"/>
</dbReference>
<reference evidence="12 13" key="1">
    <citation type="submission" date="2024-02" db="EMBL/GenBank/DDBJ databases">
        <title>Rhodopirellula caenicola NBRC 110016.</title>
        <authorList>
            <person name="Ichikawa N."/>
            <person name="Katano-Makiyama Y."/>
            <person name="Hidaka K."/>
        </authorList>
    </citation>
    <scope>NUCLEOTIDE SEQUENCE [LARGE SCALE GENOMIC DNA]</scope>
    <source>
        <strain evidence="12 13">NBRC 110016</strain>
    </source>
</reference>
<dbReference type="NCBIfam" id="TIGR00884">
    <property type="entry name" value="guaA_Cterm"/>
    <property type="match status" value="1"/>
</dbReference>
<evidence type="ECO:0000256" key="7">
    <source>
        <dbReference type="ARBA" id="ARBA00022840"/>
    </source>
</evidence>
<proteinExistence type="inferred from homology"/>
<evidence type="ECO:0000256" key="8">
    <source>
        <dbReference type="ARBA" id="ARBA00022962"/>
    </source>
</evidence>
<name>A0ABP9VXN1_9BACT</name>
<dbReference type="InterPro" id="IPR017926">
    <property type="entry name" value="GATASE"/>
</dbReference>
<dbReference type="PRINTS" id="PR00096">
    <property type="entry name" value="GATASE"/>
</dbReference>
<sequence length="566" mass="62382">MWHFLHFVILSCDTTHSARSKRLSAKTISTRGNNPNVAMADTTLSASEYTTDSLTAQRIVVLDFGSQYAQLIARRVREQNVYCQILRHDIAADRIAELNPKGIILSGGPSSVYVEGAPKCDPKLFELGIPVLGICYGMQLACAALGGKVDNTPSREYGRAACTIKNNETLFRDLEGEIEVWMSHGDQVSSISEVFEPLAQTSTCPYAAIAHRTLPIYGMQFHPEVTHTPQGGQILKNFVIDVCGCEGTWQLGDFAQAAIDHVRELVGDRRVICGLSGGVDSSVVAALLYKAIGPQLSCILIDNGLLRKDEQALVIREFSDHFKTDLHVVHAEERFLATLAGISEPQEKRRRIGFAFIDCFKEEATKIKNAHFLAQGTLYPDVIESGADPDGPAATIKLHHNVGGLPEELGFELIEPLRDLFKDEVRRLGLELGLPESLVWRHPFPGPGLAVRCLGEVTREKLQVLREADSIVVEEIVNAGLYRETSQSFAVLLPVQSVGVMGDARTYDNAIAIRSVKTDDFMTADWSHLPYDLLARMSTRIINEVAGINRVCYDISSKPPATIEWE</sequence>
<dbReference type="InterPro" id="IPR025777">
    <property type="entry name" value="GMPS_ATP_PPase_dom"/>
</dbReference>
<keyword evidence="4 9" id="KW-0547">Nucleotide-binding</keyword>
<evidence type="ECO:0000256" key="3">
    <source>
        <dbReference type="ARBA" id="ARBA00022598"/>
    </source>
</evidence>
<dbReference type="Pfam" id="PF00117">
    <property type="entry name" value="GATase"/>
    <property type="match status" value="1"/>
</dbReference>
<dbReference type="PROSITE" id="PS51553">
    <property type="entry name" value="GMPS_ATP_PPASE"/>
    <property type="match status" value="1"/>
</dbReference>
<evidence type="ECO:0000256" key="5">
    <source>
        <dbReference type="ARBA" id="ARBA00022749"/>
    </source>
</evidence>
<dbReference type="InterPro" id="IPR022955">
    <property type="entry name" value="GMP_synthase"/>
</dbReference>
<dbReference type="Proteomes" id="UP001416858">
    <property type="component" value="Unassembled WGS sequence"/>
</dbReference>
<comment type="pathway">
    <text evidence="2 9">Purine metabolism; GMP biosynthesis; GMP from XMP (L-Gln route): step 1/1.</text>
</comment>
<dbReference type="InterPro" id="IPR001962">
    <property type="entry name" value="Asn_synthase"/>
</dbReference>
<feature type="active site" evidence="9">
    <location>
        <position position="224"/>
    </location>
</feature>
<feature type="active site" evidence="9">
    <location>
        <position position="222"/>
    </location>
</feature>
<dbReference type="PRINTS" id="PR00099">
    <property type="entry name" value="CPSGATASE"/>
</dbReference>
<comment type="subunit">
    <text evidence="9">Homodimer.</text>
</comment>
<gene>
    <name evidence="9 12" type="primary">guaA</name>
    <name evidence="12" type="ORF">Rcae01_05399</name>
</gene>
<protein>
    <recommendedName>
        <fullName evidence="9">GMP synthase [glutamine-hydrolyzing]</fullName>
        <ecNumber evidence="9">6.3.5.2</ecNumber>
    </recommendedName>
    <alternativeName>
        <fullName evidence="9">GMP synthetase</fullName>
    </alternativeName>
    <alternativeName>
        <fullName evidence="9">Glutamine amidotransferase</fullName>
    </alternativeName>
</protein>
<evidence type="ECO:0000256" key="4">
    <source>
        <dbReference type="ARBA" id="ARBA00022741"/>
    </source>
</evidence>
<dbReference type="Gene3D" id="3.40.50.880">
    <property type="match status" value="1"/>
</dbReference>
<keyword evidence="6 9" id="KW-0658">Purine biosynthesis</keyword>
<dbReference type="EC" id="6.3.5.2" evidence="9"/>
<dbReference type="NCBIfam" id="NF000848">
    <property type="entry name" value="PRK00074.1"/>
    <property type="match status" value="1"/>
</dbReference>
<dbReference type="PANTHER" id="PTHR11922">
    <property type="entry name" value="GMP SYNTHASE-RELATED"/>
    <property type="match status" value="1"/>
</dbReference>
<evidence type="ECO:0000256" key="6">
    <source>
        <dbReference type="ARBA" id="ARBA00022755"/>
    </source>
</evidence>
<dbReference type="InterPro" id="IPR001674">
    <property type="entry name" value="GMP_synth_C"/>
</dbReference>
<evidence type="ECO:0000256" key="9">
    <source>
        <dbReference type="HAMAP-Rule" id="MF_00344"/>
    </source>
</evidence>
<dbReference type="SUPFAM" id="SSF54810">
    <property type="entry name" value="GMP synthetase C-terminal dimerisation domain"/>
    <property type="match status" value="1"/>
</dbReference>
<dbReference type="Pfam" id="PF00733">
    <property type="entry name" value="Asn_synthase"/>
    <property type="match status" value="1"/>
</dbReference>
<evidence type="ECO:0000259" key="11">
    <source>
        <dbReference type="PROSITE" id="PS51553"/>
    </source>
</evidence>
<dbReference type="InterPro" id="IPR004739">
    <property type="entry name" value="GMP_synth_GATase"/>
</dbReference>
<dbReference type="EMBL" id="BAABRO010000017">
    <property type="protein sequence ID" value="GAA5509894.1"/>
    <property type="molecule type" value="Genomic_DNA"/>
</dbReference>
<dbReference type="Gene3D" id="3.30.300.10">
    <property type="match status" value="1"/>
</dbReference>
<feature type="domain" description="GMPS ATP-PPase" evidence="11">
    <location>
        <begin position="249"/>
        <end position="441"/>
    </location>
</feature>
<evidence type="ECO:0000256" key="1">
    <source>
        <dbReference type="ARBA" id="ARBA00002332"/>
    </source>
</evidence>
<keyword evidence="3 9" id="KW-0436">Ligase</keyword>
<dbReference type="NCBIfam" id="TIGR00888">
    <property type="entry name" value="guaA_Nterm"/>
    <property type="match status" value="1"/>
</dbReference>
<keyword evidence="8 9" id="KW-0315">Glutamine amidotransferase</keyword>